<accession>A0A9P6AMU0</accession>
<feature type="domain" description="CxC1-like cysteine cluster associated with KDZ transposases" evidence="1">
    <location>
        <begin position="38"/>
        <end position="125"/>
    </location>
</feature>
<comment type="caution">
    <text evidence="2">The sequence shown here is derived from an EMBL/GenBank/DDBJ whole genome shotgun (WGS) entry which is preliminary data.</text>
</comment>
<evidence type="ECO:0000313" key="2">
    <source>
        <dbReference type="EMBL" id="KAF9508730.1"/>
    </source>
</evidence>
<protein>
    <recommendedName>
        <fullName evidence="1">CxC1-like cysteine cluster associated with KDZ transposases domain-containing protein</fullName>
    </recommendedName>
</protein>
<dbReference type="OrthoDB" id="3200967at2759"/>
<dbReference type="EMBL" id="MU129051">
    <property type="protein sequence ID" value="KAF9508730.1"/>
    <property type="molecule type" value="Genomic_DNA"/>
</dbReference>
<evidence type="ECO:0000259" key="1">
    <source>
        <dbReference type="Pfam" id="PF18802"/>
    </source>
</evidence>
<dbReference type="Proteomes" id="UP000886523">
    <property type="component" value="Unassembled WGS sequence"/>
</dbReference>
<reference evidence="2" key="1">
    <citation type="journal article" date="2020" name="Nat. Commun.">
        <title>Large-scale genome sequencing of mycorrhizal fungi provides insights into the early evolution of symbiotic traits.</title>
        <authorList>
            <person name="Miyauchi S."/>
            <person name="Kiss E."/>
            <person name="Kuo A."/>
            <person name="Drula E."/>
            <person name="Kohler A."/>
            <person name="Sanchez-Garcia M."/>
            <person name="Morin E."/>
            <person name="Andreopoulos B."/>
            <person name="Barry K.W."/>
            <person name="Bonito G."/>
            <person name="Buee M."/>
            <person name="Carver A."/>
            <person name="Chen C."/>
            <person name="Cichocki N."/>
            <person name="Clum A."/>
            <person name="Culley D."/>
            <person name="Crous P.W."/>
            <person name="Fauchery L."/>
            <person name="Girlanda M."/>
            <person name="Hayes R.D."/>
            <person name="Keri Z."/>
            <person name="LaButti K."/>
            <person name="Lipzen A."/>
            <person name="Lombard V."/>
            <person name="Magnuson J."/>
            <person name="Maillard F."/>
            <person name="Murat C."/>
            <person name="Nolan M."/>
            <person name="Ohm R.A."/>
            <person name="Pangilinan J."/>
            <person name="Pereira M.F."/>
            <person name="Perotto S."/>
            <person name="Peter M."/>
            <person name="Pfister S."/>
            <person name="Riley R."/>
            <person name="Sitrit Y."/>
            <person name="Stielow J.B."/>
            <person name="Szollosi G."/>
            <person name="Zifcakova L."/>
            <person name="Stursova M."/>
            <person name="Spatafora J.W."/>
            <person name="Tedersoo L."/>
            <person name="Vaario L.M."/>
            <person name="Yamada A."/>
            <person name="Yan M."/>
            <person name="Wang P."/>
            <person name="Xu J."/>
            <person name="Bruns T."/>
            <person name="Baldrian P."/>
            <person name="Vilgalys R."/>
            <person name="Dunand C."/>
            <person name="Henrissat B."/>
            <person name="Grigoriev I.V."/>
            <person name="Hibbett D."/>
            <person name="Nagy L.G."/>
            <person name="Martin F.M."/>
        </authorList>
    </citation>
    <scope>NUCLEOTIDE SEQUENCE</scope>
    <source>
        <strain evidence="2">UP504</strain>
    </source>
</reference>
<sequence>QKHAQARHWGDEVLLSLIRPYMSFQRGRDAGDKVDPAPSLCTCNEKHHVLRVVCVHMEYLEHVQLIICKCNPAAAQLVHRGLFPCTPLSPTLAVNMDVLEFASELFVRMGPNERAWVATMMKYLKAHGHEFTTADSLRQRFANALSHYQVLVHLVNAEMAKIIDSFR</sequence>
<feature type="non-terminal residue" evidence="2">
    <location>
        <position position="167"/>
    </location>
</feature>
<evidence type="ECO:0000313" key="3">
    <source>
        <dbReference type="Proteomes" id="UP000886523"/>
    </source>
</evidence>
<keyword evidence="3" id="KW-1185">Reference proteome</keyword>
<organism evidence="2 3">
    <name type="scientific">Hydnum rufescens UP504</name>
    <dbReference type="NCBI Taxonomy" id="1448309"/>
    <lineage>
        <taxon>Eukaryota</taxon>
        <taxon>Fungi</taxon>
        <taxon>Dikarya</taxon>
        <taxon>Basidiomycota</taxon>
        <taxon>Agaricomycotina</taxon>
        <taxon>Agaricomycetes</taxon>
        <taxon>Cantharellales</taxon>
        <taxon>Hydnaceae</taxon>
        <taxon>Hydnum</taxon>
    </lineage>
</organism>
<dbReference type="Pfam" id="PF18802">
    <property type="entry name" value="CxC1"/>
    <property type="match status" value="1"/>
</dbReference>
<proteinExistence type="predicted"/>
<name>A0A9P6AMU0_9AGAM</name>
<feature type="non-terminal residue" evidence="2">
    <location>
        <position position="1"/>
    </location>
</feature>
<dbReference type="AlphaFoldDB" id="A0A9P6AMU0"/>
<dbReference type="InterPro" id="IPR041320">
    <property type="entry name" value="CxC1"/>
</dbReference>
<gene>
    <name evidence="2" type="ORF">BS47DRAFT_1281977</name>
</gene>